<name>A0A2D2B1L1_9CAUL</name>
<dbReference type="EMBL" id="CP024201">
    <property type="protein sequence ID" value="ATQ44123.1"/>
    <property type="molecule type" value="Genomic_DNA"/>
</dbReference>
<protein>
    <recommendedName>
        <fullName evidence="1">DUF6916 domain-containing protein</fullName>
    </recommendedName>
</protein>
<reference evidence="2 3" key="1">
    <citation type="submission" date="2017-10" db="EMBL/GenBank/DDBJ databases">
        <title>Genome sequence of Caulobacter mirabilis FWC38.</title>
        <authorList>
            <person name="Fiebig A."/>
            <person name="Crosson S."/>
        </authorList>
    </citation>
    <scope>NUCLEOTIDE SEQUENCE [LARGE SCALE GENOMIC DNA]</scope>
    <source>
        <strain evidence="2 3">FWC 38</strain>
    </source>
</reference>
<accession>A0A2D2B1L1</accession>
<dbReference type="OrthoDB" id="8926597at2"/>
<dbReference type="InterPro" id="IPR054209">
    <property type="entry name" value="DUF6916"/>
</dbReference>
<dbReference type="Pfam" id="PF21880">
    <property type="entry name" value="DUF6916"/>
    <property type="match status" value="1"/>
</dbReference>
<feature type="domain" description="DUF6916" evidence="1">
    <location>
        <begin position="4"/>
        <end position="96"/>
    </location>
</feature>
<keyword evidence="3" id="KW-1185">Reference proteome</keyword>
<gene>
    <name evidence="2" type="ORF">CSW64_17880</name>
</gene>
<dbReference type="Proteomes" id="UP000228945">
    <property type="component" value="Chromosome"/>
</dbReference>
<proteinExistence type="predicted"/>
<dbReference type="KEGG" id="cmb:CSW64_17880"/>
<evidence type="ECO:0000313" key="2">
    <source>
        <dbReference type="EMBL" id="ATQ44123.1"/>
    </source>
</evidence>
<evidence type="ECO:0000259" key="1">
    <source>
        <dbReference type="Pfam" id="PF21880"/>
    </source>
</evidence>
<evidence type="ECO:0000313" key="3">
    <source>
        <dbReference type="Proteomes" id="UP000228945"/>
    </source>
</evidence>
<dbReference type="AlphaFoldDB" id="A0A2D2B1L1"/>
<organism evidence="2 3">
    <name type="scientific">Caulobacter mirabilis</name>
    <dbReference type="NCBI Taxonomy" id="69666"/>
    <lineage>
        <taxon>Bacteria</taxon>
        <taxon>Pseudomonadati</taxon>
        <taxon>Pseudomonadota</taxon>
        <taxon>Alphaproteobacteria</taxon>
        <taxon>Caulobacterales</taxon>
        <taxon>Caulobacteraceae</taxon>
        <taxon>Caulobacter</taxon>
    </lineage>
</organism>
<sequence>MQLMSREAFAGRANETFDVSLGESSLPMTLVEVQALTPHAFPGMSRAPFSLVFRSGSPVVLPQKTYRLTNATMGPVDLFLVPVGRDVQGILYQAVFN</sequence>